<comment type="caution">
    <text evidence="2">The sequence shown here is derived from an EMBL/GenBank/DDBJ whole genome shotgun (WGS) entry which is preliminary data.</text>
</comment>
<organism evidence="2 3">
    <name type="scientific">Pseudoxanthomonas japonensis</name>
    <dbReference type="NCBI Taxonomy" id="69284"/>
    <lineage>
        <taxon>Bacteria</taxon>
        <taxon>Pseudomonadati</taxon>
        <taxon>Pseudomonadota</taxon>
        <taxon>Gammaproteobacteria</taxon>
        <taxon>Lysobacterales</taxon>
        <taxon>Lysobacteraceae</taxon>
        <taxon>Pseudoxanthomonas</taxon>
    </lineage>
</organism>
<evidence type="ECO:0000313" key="2">
    <source>
        <dbReference type="EMBL" id="KAF1726995.1"/>
    </source>
</evidence>
<keyword evidence="3" id="KW-1185">Reference proteome</keyword>
<sequence>MRLILIFSLFLLALPSQAVDITKVKAGLVCRNPAADGKPEGWVCHETRDILVTDQGRCTYNGAPRHCSWFGFSFDYRADTDRTVLHCVAENSRPTSPGNPREIIAENVTSSTFDIPLKGRQGHFFNPMYYVFAVREPDDAVVVDTMTCSHEGVVVFRNTFNLHLPTAPERTP</sequence>
<gene>
    <name evidence="2" type="ORF">CSC78_02535</name>
</gene>
<feature type="chain" id="PRO_5045984970" description="Secreted protein" evidence="1">
    <location>
        <begin position="19"/>
        <end position="172"/>
    </location>
</feature>
<proteinExistence type="predicted"/>
<evidence type="ECO:0000313" key="3">
    <source>
        <dbReference type="Proteomes" id="UP000781710"/>
    </source>
</evidence>
<accession>A0ABQ6ZL92</accession>
<feature type="signal peptide" evidence="1">
    <location>
        <begin position="1"/>
        <end position="18"/>
    </location>
</feature>
<evidence type="ECO:0008006" key="4">
    <source>
        <dbReference type="Google" id="ProtNLM"/>
    </source>
</evidence>
<dbReference type="Proteomes" id="UP000781710">
    <property type="component" value="Unassembled WGS sequence"/>
</dbReference>
<protein>
    <recommendedName>
        <fullName evidence="4">Secreted protein</fullName>
    </recommendedName>
</protein>
<keyword evidence="1" id="KW-0732">Signal</keyword>
<evidence type="ECO:0000256" key="1">
    <source>
        <dbReference type="SAM" id="SignalP"/>
    </source>
</evidence>
<reference evidence="2 3" key="1">
    <citation type="submission" date="2017-10" db="EMBL/GenBank/DDBJ databases">
        <title>Whole genome sequencing of members of genus Pseudoxanthomonas.</title>
        <authorList>
            <person name="Kumar S."/>
            <person name="Bansal K."/>
            <person name="Kaur A."/>
            <person name="Patil P."/>
            <person name="Sharma S."/>
            <person name="Patil P.B."/>
        </authorList>
    </citation>
    <scope>NUCLEOTIDE SEQUENCE [LARGE SCALE GENOMIC DNA]</scope>
    <source>
        <strain evidence="2 3">DSM 17109</strain>
    </source>
</reference>
<name>A0ABQ6ZL92_9GAMM</name>
<dbReference type="EMBL" id="PDWW01000002">
    <property type="protein sequence ID" value="KAF1726995.1"/>
    <property type="molecule type" value="Genomic_DNA"/>
</dbReference>